<keyword evidence="8" id="KW-1185">Reference proteome</keyword>
<dbReference type="PANTHER" id="PTHR37422:SF13">
    <property type="entry name" value="LIPOPOLYSACCHARIDE BIOSYNTHESIS PROTEIN PA4999-RELATED"/>
    <property type="match status" value="1"/>
</dbReference>
<sequence length="326" mass="31716">MVLLGLCAAWALISAAAHDGRPEGMLLAVLATAAGCAAGRMSGALLPVAAPCAGAAAALVLAVTMPGPLPGPAYAAPLGQAGAVAALLALATGALCCAAWSTPVPGMRPLLWLSAAALVPAGALLGSPGGCAAGGAVLLCSVAAGSIPYRGAGLAGLSVVAGVAAAAVWGLAAGVLPGGFAAEFTERIGPYRVGLWGRALRLAREAPVWGVGPGRFGTPGDPVGRPHSAPLQLLAEQGVVGALLLAAVFGWVLHALWRAARPTPVVLTAGAALTALAVIASVGDALSFTTVTAGAGLLAGWATARPWGEEERAPRAEPVPRQEPVG</sequence>
<dbReference type="PANTHER" id="PTHR37422">
    <property type="entry name" value="TEICHURONIC ACID BIOSYNTHESIS PROTEIN TUAE"/>
    <property type="match status" value="1"/>
</dbReference>
<evidence type="ECO:0000256" key="3">
    <source>
        <dbReference type="ARBA" id="ARBA00022989"/>
    </source>
</evidence>
<keyword evidence="2 5" id="KW-0812">Transmembrane</keyword>
<name>A0A4P6U4G3_STRSO</name>
<evidence type="ECO:0000256" key="4">
    <source>
        <dbReference type="ARBA" id="ARBA00023136"/>
    </source>
</evidence>
<comment type="subcellular location">
    <subcellularLocation>
        <location evidence="1">Membrane</location>
        <topology evidence="1">Multi-pass membrane protein</topology>
    </subcellularLocation>
</comment>
<organism evidence="7 8">
    <name type="scientific">Streptomyces seoulensis</name>
    <dbReference type="NCBI Taxonomy" id="73044"/>
    <lineage>
        <taxon>Bacteria</taxon>
        <taxon>Bacillati</taxon>
        <taxon>Actinomycetota</taxon>
        <taxon>Actinomycetes</taxon>
        <taxon>Kitasatosporales</taxon>
        <taxon>Streptomycetaceae</taxon>
        <taxon>Streptomyces</taxon>
    </lineage>
</organism>
<reference evidence="7 8" key="1">
    <citation type="submission" date="2018-08" db="EMBL/GenBank/DDBJ databases">
        <title>The complete genome sequence of Streptomyces seoulensis, a pioneer strain for nickel superoxide dismutase discovery.</title>
        <authorList>
            <person name="Shin J."/>
            <person name="Lee J.-S."/>
            <person name="Lee E.-J."/>
            <person name="Youn H.-D."/>
        </authorList>
    </citation>
    <scope>NUCLEOTIDE SEQUENCE [LARGE SCALE GENOMIC DNA]</scope>
    <source>
        <strain evidence="7 8">KCTC 9819</strain>
    </source>
</reference>
<dbReference type="InterPro" id="IPR007016">
    <property type="entry name" value="O-antigen_ligase-rel_domated"/>
</dbReference>
<dbReference type="GO" id="GO:0016020">
    <property type="term" value="C:membrane"/>
    <property type="evidence" value="ECO:0007669"/>
    <property type="project" value="UniProtKB-SubCell"/>
</dbReference>
<evidence type="ECO:0000259" key="6">
    <source>
        <dbReference type="Pfam" id="PF04932"/>
    </source>
</evidence>
<feature type="domain" description="O-antigen ligase-related" evidence="6">
    <location>
        <begin position="122"/>
        <end position="245"/>
    </location>
</feature>
<feature type="transmembrane region" description="Helical" evidence="5">
    <location>
        <begin position="81"/>
        <end position="101"/>
    </location>
</feature>
<feature type="transmembrane region" description="Helical" evidence="5">
    <location>
        <begin position="238"/>
        <end position="257"/>
    </location>
</feature>
<dbReference type="RefSeq" id="WP_031180380.1">
    <property type="nucleotide sequence ID" value="NZ_CP032229.1"/>
</dbReference>
<dbReference type="AlphaFoldDB" id="A0A4P6U4G3"/>
<feature type="transmembrane region" description="Helical" evidence="5">
    <location>
        <begin position="264"/>
        <end position="280"/>
    </location>
</feature>
<accession>A0A4P6U4G3</accession>
<feature type="transmembrane region" description="Helical" evidence="5">
    <location>
        <begin position="113"/>
        <end position="140"/>
    </location>
</feature>
<proteinExistence type="predicted"/>
<keyword evidence="4 5" id="KW-0472">Membrane</keyword>
<evidence type="ECO:0000313" key="8">
    <source>
        <dbReference type="Proteomes" id="UP000292547"/>
    </source>
</evidence>
<dbReference type="GeneID" id="300097726"/>
<feature type="transmembrane region" description="Helical" evidence="5">
    <location>
        <begin position="152"/>
        <end position="172"/>
    </location>
</feature>
<dbReference type="KEGG" id="sseo:D0Z67_02135"/>
<protein>
    <submittedName>
        <fullName evidence="7">O-antigen polymerase</fullName>
    </submittedName>
</protein>
<dbReference type="OrthoDB" id="4350326at2"/>
<evidence type="ECO:0000256" key="2">
    <source>
        <dbReference type="ARBA" id="ARBA00022692"/>
    </source>
</evidence>
<dbReference type="InterPro" id="IPR051533">
    <property type="entry name" value="WaaL-like"/>
</dbReference>
<dbReference type="STRING" id="73044.GCA_000725795_02070"/>
<gene>
    <name evidence="7" type="ORF">D0Z67_02135</name>
</gene>
<evidence type="ECO:0000256" key="5">
    <source>
        <dbReference type="SAM" id="Phobius"/>
    </source>
</evidence>
<feature type="transmembrane region" description="Helical" evidence="5">
    <location>
        <begin position="48"/>
        <end position="69"/>
    </location>
</feature>
<dbReference type="Pfam" id="PF04932">
    <property type="entry name" value="Wzy_C"/>
    <property type="match status" value="1"/>
</dbReference>
<dbReference type="Proteomes" id="UP000292547">
    <property type="component" value="Chromosome"/>
</dbReference>
<evidence type="ECO:0000313" key="7">
    <source>
        <dbReference type="EMBL" id="QBJ93954.1"/>
    </source>
</evidence>
<keyword evidence="3 5" id="KW-1133">Transmembrane helix</keyword>
<dbReference type="EMBL" id="CP032229">
    <property type="protein sequence ID" value="QBJ93954.1"/>
    <property type="molecule type" value="Genomic_DNA"/>
</dbReference>
<evidence type="ECO:0000256" key="1">
    <source>
        <dbReference type="ARBA" id="ARBA00004141"/>
    </source>
</evidence>